<comment type="caution">
    <text evidence="11">The sequence shown here is derived from an EMBL/GenBank/DDBJ whole genome shotgun (WGS) entry which is preliminary data.</text>
</comment>
<evidence type="ECO:0000259" key="9">
    <source>
        <dbReference type="SMART" id="SM00228"/>
    </source>
</evidence>
<dbReference type="PANTHER" id="PTHR43253:SF1">
    <property type="entry name" value="TRICORN PROTEASE HOMOLOG 2-RELATED"/>
    <property type="match status" value="1"/>
</dbReference>
<dbReference type="Pfam" id="PF00930">
    <property type="entry name" value="DPPIV_N"/>
    <property type="match status" value="1"/>
</dbReference>
<evidence type="ECO:0000256" key="4">
    <source>
        <dbReference type="ARBA" id="ARBA00022670"/>
    </source>
</evidence>
<keyword evidence="3 7" id="KW-0963">Cytoplasm</keyword>
<keyword evidence="6 7" id="KW-0720">Serine protease</keyword>
<evidence type="ECO:0000256" key="6">
    <source>
        <dbReference type="ARBA" id="ARBA00022825"/>
    </source>
</evidence>
<proteinExistence type="inferred from homology"/>
<dbReference type="InterPro" id="IPR001478">
    <property type="entry name" value="PDZ"/>
</dbReference>
<dbReference type="Proteomes" id="UP001172778">
    <property type="component" value="Unassembled WGS sequence"/>
</dbReference>
<feature type="chain" id="PRO_5046351595" description="Tricorn protease homolog" evidence="8">
    <location>
        <begin position="21"/>
        <end position="1038"/>
    </location>
</feature>
<evidence type="ECO:0000256" key="3">
    <source>
        <dbReference type="ARBA" id="ARBA00022490"/>
    </source>
</evidence>
<dbReference type="SUPFAM" id="SSF69304">
    <property type="entry name" value="Tricorn protease N-terminal domain"/>
    <property type="match status" value="1"/>
</dbReference>
<dbReference type="SMART" id="SM00245">
    <property type="entry name" value="TSPc"/>
    <property type="match status" value="1"/>
</dbReference>
<dbReference type="Pfam" id="PF14685">
    <property type="entry name" value="PDZ_Tricorn"/>
    <property type="match status" value="1"/>
</dbReference>
<dbReference type="Pfam" id="PF14684">
    <property type="entry name" value="Tricorn_C1"/>
    <property type="match status" value="1"/>
</dbReference>
<dbReference type="PIRSF" id="PIRSF036421">
    <property type="entry name" value="Tricorn_protease"/>
    <property type="match status" value="1"/>
</dbReference>
<comment type="subcellular location">
    <subcellularLocation>
        <location evidence="1 7">Cytoplasm</location>
    </subcellularLocation>
</comment>
<dbReference type="Gene3D" id="2.120.10.30">
    <property type="entry name" value="TolB, C-terminal domain"/>
    <property type="match status" value="3"/>
</dbReference>
<dbReference type="SUPFAM" id="SSF82171">
    <property type="entry name" value="DPP6 N-terminal domain-like"/>
    <property type="match status" value="1"/>
</dbReference>
<dbReference type="RefSeq" id="WP_284101264.1">
    <property type="nucleotide sequence ID" value="NZ_JARRAF010000014.1"/>
</dbReference>
<dbReference type="EMBL" id="JARRAF010000014">
    <property type="protein sequence ID" value="MDK2124950.1"/>
    <property type="molecule type" value="Genomic_DNA"/>
</dbReference>
<evidence type="ECO:0000313" key="12">
    <source>
        <dbReference type="Proteomes" id="UP001172778"/>
    </source>
</evidence>
<name>A0ABT7DY14_9NEIS</name>
<keyword evidence="8" id="KW-0732">Signal</keyword>
<feature type="signal peptide" evidence="8">
    <location>
        <begin position="1"/>
        <end position="20"/>
    </location>
</feature>
<evidence type="ECO:0000256" key="7">
    <source>
        <dbReference type="PIRNR" id="PIRNR036421"/>
    </source>
</evidence>
<dbReference type="Gene3D" id="3.90.226.10">
    <property type="entry name" value="2-enoyl-CoA Hydratase, Chain A, domain 1"/>
    <property type="match status" value="1"/>
</dbReference>
<dbReference type="CDD" id="cd07562">
    <property type="entry name" value="Peptidase_S41_TRI"/>
    <property type="match status" value="1"/>
</dbReference>
<dbReference type="PANTHER" id="PTHR43253">
    <property type="entry name" value="TRICORN PROTEASE HOMOLOG 2-RELATED"/>
    <property type="match status" value="1"/>
</dbReference>
<dbReference type="Pfam" id="PF03572">
    <property type="entry name" value="Peptidase_S41"/>
    <property type="match status" value="1"/>
</dbReference>
<evidence type="ECO:0000259" key="10">
    <source>
        <dbReference type="SMART" id="SM00245"/>
    </source>
</evidence>
<evidence type="ECO:0000313" key="11">
    <source>
        <dbReference type="EMBL" id="MDK2124950.1"/>
    </source>
</evidence>
<dbReference type="InterPro" id="IPR028204">
    <property type="entry name" value="Tricorn_C1"/>
</dbReference>
<feature type="domain" description="Tail specific protease" evidence="10">
    <location>
        <begin position="815"/>
        <end position="1013"/>
    </location>
</feature>
<dbReference type="SUPFAM" id="SSF52096">
    <property type="entry name" value="ClpP/crotonase"/>
    <property type="match status" value="1"/>
</dbReference>
<dbReference type="InterPro" id="IPR029045">
    <property type="entry name" value="ClpP/crotonase-like_dom_sf"/>
</dbReference>
<evidence type="ECO:0000256" key="5">
    <source>
        <dbReference type="ARBA" id="ARBA00022801"/>
    </source>
</evidence>
<dbReference type="InterPro" id="IPR002469">
    <property type="entry name" value="Peptidase_S9B_N"/>
</dbReference>
<dbReference type="Gene3D" id="2.30.42.10">
    <property type="match status" value="1"/>
</dbReference>
<dbReference type="SUPFAM" id="SSF50156">
    <property type="entry name" value="PDZ domain-like"/>
    <property type="match status" value="1"/>
</dbReference>
<comment type="function">
    <text evidence="7">Degrades oligopeptides.</text>
</comment>
<protein>
    <recommendedName>
        <fullName evidence="7">Tricorn protease homolog</fullName>
        <ecNumber evidence="7">3.4.21.-</ecNumber>
    </recommendedName>
</protein>
<keyword evidence="4 7" id="KW-0645">Protease</keyword>
<keyword evidence="12" id="KW-1185">Reference proteome</keyword>
<dbReference type="Gene3D" id="2.120.10.60">
    <property type="entry name" value="Tricorn protease N-terminal domain"/>
    <property type="match status" value="1"/>
</dbReference>
<accession>A0ABT7DY14</accession>
<dbReference type="Gene3D" id="3.30.750.44">
    <property type="match status" value="1"/>
</dbReference>
<dbReference type="InterPro" id="IPR011042">
    <property type="entry name" value="6-blade_b-propeller_TolB-like"/>
</dbReference>
<comment type="similarity">
    <text evidence="2 7">Belongs to the peptidase S41B family.</text>
</comment>
<dbReference type="EC" id="3.4.21.-" evidence="7"/>
<dbReference type="Pfam" id="PF26549">
    <property type="entry name" value="Tricorn_N"/>
    <property type="match status" value="1"/>
</dbReference>
<keyword evidence="5 7" id="KW-0378">Hydrolase</keyword>
<sequence length="1038" mass="113512">MHQLRPLAALLALWGSQALAAPQLNLSEPALSPDGKEIAFVAGGDIWTVAASGGEARLLVAHPATESRPQWSPDGKTIAFVSHRSGNGDLYAVNISSGALSRLTWDDRAEQMGGWSADGKWLYFASPARNIQRMNDVYRVAASGGQAQRIASEPYVDLSYPVPSPDGKTVAVAARGFDQWWRKGSAHIDQNELWLIKDGQFRQLSPNGARYLWPMWHRSGEAVLAVSDRNGAENLWQHPLQGEPRQLTSFKDGRVLWPNMAANGSAVVFERDFGIWRYDLAADKAEPVAISLKGAVSATTSERLSVGHQQEELALSPDGKQIAFIARGEVWLVARDGGEARRLTRTSAAESQLAWSPDSKRLVYVSERSGAAQLWRYDLASGSETRLTQSADNDATPRFSPDGKTIAYARAGREVRLVDVEGKQDRLLATAKLGHPPIWSDHPFAWSPDGEYLAFIAAGDRLNRNVYLVPSAGGPARPVSRLANPAMGKRVWFHPEELGVGNRALSWSADGSHLLFRAFQHSDMGQVVRIDLVPSKPVFKEDADTPRASIGPALVPQYDWALRRATPLPLGLDVQFHATSPDGKSLAVIATAGGQQNVWLYPLDPSQPAVARQLTATAGAKQFLQWTPDSNGLVFLEGGKPQSVTLDGKAKPLAIMAELDVDFDQEKAELFDQAWRLLRDNFYDPAMHGLDWNAVHARFRPHAEGARSRDELRRVISLMLGELGASHLGIASRDPVVTSTGRLGIDLDDALLQKEGKFRLASVLGNGPAVQAGLKSGEFLLAVDGETLSSARNLDALLDRKIGRKVLLRVQGSDGKAREVAIKPIGYVDEAALRYRDWVEANRSYVDKQSGGKLGYVHLINMVDSAWSQFLLDLDADNQSKEGVVIDVRNNFGGYVDSYVLDVLNRRSHFRVTPRGLTEAPGRISIGTPALEKPTVAITNKITLSDGEVFTEGYRAARLGPVIGEPGAGWVIFTSFKLLVDGSYLRLPFGRTIASEDGLPLENRPRKVDVEVEQPLGQPQTDKQLDAAIAELIRRVRR</sequence>
<evidence type="ECO:0000256" key="2">
    <source>
        <dbReference type="ARBA" id="ARBA00008524"/>
    </source>
</evidence>
<organism evidence="11 12">
    <name type="scientific">Parachitinimonas caeni</name>
    <dbReference type="NCBI Taxonomy" id="3031301"/>
    <lineage>
        <taxon>Bacteria</taxon>
        <taxon>Pseudomonadati</taxon>
        <taxon>Pseudomonadota</taxon>
        <taxon>Betaproteobacteria</taxon>
        <taxon>Neisseriales</taxon>
        <taxon>Chitinibacteraceae</taxon>
        <taxon>Parachitinimonas</taxon>
    </lineage>
</organism>
<dbReference type="InterPro" id="IPR029414">
    <property type="entry name" value="Tricorn_PDZ"/>
</dbReference>
<reference evidence="11" key="1">
    <citation type="submission" date="2023-03" db="EMBL/GenBank/DDBJ databases">
        <title>Chitinimonas shenzhenensis gen. nov., sp. nov., a novel member of family Burkholderiaceae isolated from activated sludge collected in Shen Zhen, China.</title>
        <authorList>
            <person name="Wang X."/>
        </authorList>
    </citation>
    <scope>NUCLEOTIDE SEQUENCE</scope>
    <source>
        <strain evidence="11">DQS-5</strain>
    </source>
</reference>
<evidence type="ECO:0000256" key="1">
    <source>
        <dbReference type="ARBA" id="ARBA00004496"/>
    </source>
</evidence>
<dbReference type="SMART" id="SM00228">
    <property type="entry name" value="PDZ"/>
    <property type="match status" value="1"/>
</dbReference>
<dbReference type="InterPro" id="IPR005151">
    <property type="entry name" value="Tail-specific_protease"/>
</dbReference>
<feature type="domain" description="PDZ" evidence="9">
    <location>
        <begin position="741"/>
        <end position="814"/>
    </location>
</feature>
<dbReference type="InterPro" id="IPR036034">
    <property type="entry name" value="PDZ_sf"/>
</dbReference>
<dbReference type="InterPro" id="IPR012393">
    <property type="entry name" value="Tricorn_protease"/>
</dbReference>
<dbReference type="Pfam" id="PF07676">
    <property type="entry name" value="PD40"/>
    <property type="match status" value="2"/>
</dbReference>
<dbReference type="InterPro" id="IPR011659">
    <property type="entry name" value="WD40"/>
</dbReference>
<evidence type="ECO:0000256" key="8">
    <source>
        <dbReference type="SAM" id="SignalP"/>
    </source>
</evidence>
<gene>
    <name evidence="11" type="ORF">PZA18_12920</name>
</gene>